<evidence type="ECO:0000256" key="1">
    <source>
        <dbReference type="SAM" id="MobiDB-lite"/>
    </source>
</evidence>
<feature type="region of interest" description="Disordered" evidence="1">
    <location>
        <begin position="1"/>
        <end position="20"/>
    </location>
</feature>
<protein>
    <submittedName>
        <fullName evidence="3">Cytochrome b5-like Heme/Steroid binding domain-containing protein</fullName>
    </submittedName>
</protein>
<dbReference type="SUPFAM" id="SSF55856">
    <property type="entry name" value="Cytochrome b5-like heme/steroid binding domain"/>
    <property type="match status" value="1"/>
</dbReference>
<sequence>MLPNTPRTASPSWRPVQIPVPSRNDKPQYYLRQLLAKYTNGMSIKDMTAADLNQNGRQHIVMGGVVFDVTDYISRHPGQDRITDMGVDDSFRCLIKHHGKNMPELEKRLTQLVVGRIVGGPSQDIKDFMDDVEFFD</sequence>
<dbReference type="InterPro" id="IPR036400">
    <property type="entry name" value="Cyt_B5-like_heme/steroid_sf"/>
</dbReference>
<evidence type="ECO:0000313" key="3">
    <source>
        <dbReference type="EMBL" id="EST45447.1"/>
    </source>
</evidence>
<reference evidence="3" key="1">
    <citation type="journal article" date="2014" name="PLoS Genet.">
        <title>The Genome of Spironucleus salmonicida Highlights a Fish Pathogen Adapted to Fluctuating Environments.</title>
        <authorList>
            <person name="Xu F."/>
            <person name="Jerlstrom-Hultqvist J."/>
            <person name="Einarsson E."/>
            <person name="Astvaldsson A."/>
            <person name="Svard S.G."/>
            <person name="Andersson J.O."/>
        </authorList>
    </citation>
    <scope>NUCLEOTIDE SEQUENCE</scope>
</reference>
<dbReference type="InterPro" id="IPR001199">
    <property type="entry name" value="Cyt_B5-like_heme/steroid-bd"/>
</dbReference>
<dbReference type="EMBL" id="KI546096">
    <property type="protein sequence ID" value="EST45447.1"/>
    <property type="molecule type" value="Genomic_DNA"/>
</dbReference>
<feature type="domain" description="Cytochrome b5 heme-binding" evidence="2">
    <location>
        <begin position="52"/>
        <end position="117"/>
    </location>
</feature>
<feature type="non-terminal residue" evidence="3">
    <location>
        <position position="136"/>
    </location>
</feature>
<dbReference type="AlphaFoldDB" id="V6LLL5"/>
<organism evidence="3">
    <name type="scientific">Spironucleus salmonicida</name>
    <dbReference type="NCBI Taxonomy" id="348837"/>
    <lineage>
        <taxon>Eukaryota</taxon>
        <taxon>Metamonada</taxon>
        <taxon>Diplomonadida</taxon>
        <taxon>Hexamitidae</taxon>
        <taxon>Hexamitinae</taxon>
        <taxon>Spironucleus</taxon>
    </lineage>
</organism>
<proteinExistence type="predicted"/>
<evidence type="ECO:0000259" key="2">
    <source>
        <dbReference type="Pfam" id="PF00173"/>
    </source>
</evidence>
<feature type="compositionally biased region" description="Polar residues" evidence="1">
    <location>
        <begin position="1"/>
        <end position="11"/>
    </location>
</feature>
<gene>
    <name evidence="3" type="ORF">SS50377_14640</name>
</gene>
<dbReference type="Pfam" id="PF00173">
    <property type="entry name" value="Cyt-b5"/>
    <property type="match status" value="1"/>
</dbReference>
<accession>V6LLL5</accession>
<dbReference type="VEuPathDB" id="GiardiaDB:SS50377_25861"/>
<dbReference type="Gene3D" id="3.10.120.10">
    <property type="entry name" value="Cytochrome b5-like heme/steroid binding domain"/>
    <property type="match status" value="1"/>
</dbReference>
<name>V6LLL5_9EUKA</name>